<keyword evidence="2" id="KW-0067">ATP-binding</keyword>
<accession>A0A2M7XZ62</accession>
<dbReference type="InterPro" id="IPR036597">
    <property type="entry name" value="Fido-like_dom_sf"/>
</dbReference>
<dbReference type="PANTHER" id="PTHR13504:SF38">
    <property type="entry name" value="FIDO DOMAIN-CONTAINING PROTEIN"/>
    <property type="match status" value="1"/>
</dbReference>
<evidence type="ECO:0000313" key="5">
    <source>
        <dbReference type="Proteomes" id="UP000229647"/>
    </source>
</evidence>
<dbReference type="SUPFAM" id="SSF140931">
    <property type="entry name" value="Fic-like"/>
    <property type="match status" value="1"/>
</dbReference>
<feature type="domain" description="Fido" evidence="3">
    <location>
        <begin position="1"/>
        <end position="106"/>
    </location>
</feature>
<feature type="non-terminal residue" evidence="4">
    <location>
        <position position="1"/>
    </location>
</feature>
<feature type="binding site" evidence="2">
    <location>
        <begin position="3"/>
        <end position="6"/>
    </location>
    <ligand>
        <name>ATP</name>
        <dbReference type="ChEBI" id="CHEBI:30616"/>
    </ligand>
</feature>
<protein>
    <submittedName>
        <fullName evidence="4">Cell filamentation protein Fic</fullName>
    </submittedName>
</protein>
<feature type="binding site" evidence="2">
    <location>
        <begin position="84"/>
        <end position="85"/>
    </location>
    <ligand>
        <name>ATP</name>
        <dbReference type="ChEBI" id="CHEBI:30616"/>
    </ligand>
</feature>
<dbReference type="EMBL" id="PFWL01000018">
    <property type="protein sequence ID" value="PJA56018.1"/>
    <property type="molecule type" value="Genomic_DNA"/>
</dbReference>
<evidence type="ECO:0000313" key="4">
    <source>
        <dbReference type="EMBL" id="PJA56018.1"/>
    </source>
</evidence>
<reference evidence="5" key="1">
    <citation type="submission" date="2017-09" db="EMBL/GenBank/DDBJ databases">
        <title>Depth-based differentiation of microbial function through sediment-hosted aquifers and enrichment of novel symbionts in the deep terrestrial subsurface.</title>
        <authorList>
            <person name="Probst A.J."/>
            <person name="Ladd B."/>
            <person name="Jarett J.K."/>
            <person name="Geller-Mcgrath D.E."/>
            <person name="Sieber C.M.K."/>
            <person name="Emerson J.B."/>
            <person name="Anantharaman K."/>
            <person name="Thomas B.C."/>
            <person name="Malmstrom R."/>
            <person name="Stieglmeier M."/>
            <person name="Klingl A."/>
            <person name="Woyke T."/>
            <person name="Ryan C.M."/>
            <person name="Banfield J.F."/>
        </authorList>
    </citation>
    <scope>NUCLEOTIDE SEQUENCE [LARGE SCALE GENOMIC DNA]</scope>
</reference>
<sequence length="164" mass="19039">VRVGEHIGLPPEFIEGRIQEILINYNSKIEIPFIHRVAMLHTEFESIHPFIDGNGRMGRVINNYLLTREGFPPIIVRNKEKESYYKALRSYDDFQDYKPMIRVVELSALESLHKRLAYLDGLEIIPLAKYAENNQSSFHSLLNSARRQAIPAFREKGVWKIGKS</sequence>
<dbReference type="Pfam" id="PF02661">
    <property type="entry name" value="Fic"/>
    <property type="match status" value="1"/>
</dbReference>
<dbReference type="GO" id="GO:0005524">
    <property type="term" value="F:ATP binding"/>
    <property type="evidence" value="ECO:0007669"/>
    <property type="project" value="UniProtKB-KW"/>
</dbReference>
<feature type="binding site" evidence="2">
    <location>
        <begin position="52"/>
        <end position="59"/>
    </location>
    <ligand>
        <name>ATP</name>
        <dbReference type="ChEBI" id="CHEBI:30616"/>
    </ligand>
</feature>
<dbReference type="InterPro" id="IPR003812">
    <property type="entry name" value="Fido"/>
</dbReference>
<dbReference type="AlphaFoldDB" id="A0A2M7XZ62"/>
<organism evidence="4 5">
    <name type="scientific">Candidatus Roizmanbacteria bacterium CG_4_9_14_3_um_filter_33_18</name>
    <dbReference type="NCBI Taxonomy" id="1974841"/>
    <lineage>
        <taxon>Bacteria</taxon>
        <taxon>Candidatus Roizmaniibacteriota</taxon>
    </lineage>
</organism>
<comment type="caution">
    <text evidence="4">The sequence shown here is derived from an EMBL/GenBank/DDBJ whole genome shotgun (WGS) entry which is preliminary data.</text>
</comment>
<gene>
    <name evidence="4" type="ORF">CO165_00455</name>
</gene>
<dbReference type="Proteomes" id="UP000229647">
    <property type="component" value="Unassembled WGS sequence"/>
</dbReference>
<dbReference type="PANTHER" id="PTHR13504">
    <property type="entry name" value="FIDO DOMAIN-CONTAINING PROTEIN DDB_G0283145"/>
    <property type="match status" value="1"/>
</dbReference>
<name>A0A2M7XZ62_9BACT</name>
<evidence type="ECO:0000256" key="2">
    <source>
        <dbReference type="PIRSR" id="PIRSR640198-2"/>
    </source>
</evidence>
<dbReference type="Gene3D" id="1.10.3290.10">
    <property type="entry name" value="Fido-like domain"/>
    <property type="match status" value="1"/>
</dbReference>
<keyword evidence="2" id="KW-0547">Nucleotide-binding</keyword>
<dbReference type="InterPro" id="IPR040198">
    <property type="entry name" value="Fido_containing"/>
</dbReference>
<feature type="active site" evidence="1">
    <location>
        <position position="48"/>
    </location>
</feature>
<evidence type="ECO:0000256" key="1">
    <source>
        <dbReference type="PIRSR" id="PIRSR640198-1"/>
    </source>
</evidence>
<evidence type="ECO:0000259" key="3">
    <source>
        <dbReference type="PROSITE" id="PS51459"/>
    </source>
</evidence>
<proteinExistence type="predicted"/>
<dbReference type="PROSITE" id="PS51459">
    <property type="entry name" value="FIDO"/>
    <property type="match status" value="1"/>
</dbReference>